<sequence>MSAPAGPVRFVAQPDPVKAVSVPRWNRRFIVTGWVLIGLAAAGVVALALTGFGSWFTIGLVVVFGLAACGLLVTSLLRGRMLRLLLAPGAPVLVVTDTGVSTAGLPEIPWSELAFVGVLNDRPRTARLRSVPIFGQAGGLALKAGNGTLLCELGVRDGEALRARTSDRGAASRIGLYGRWPDGARRGLVPLLMDAVLADDVAATAVQLLLSEASARGIPHALFEQALPFTAWKGPLLDPAWPSAERD</sequence>
<evidence type="ECO:0000313" key="2">
    <source>
        <dbReference type="EMBL" id="GGR15002.1"/>
    </source>
</evidence>
<comment type="caution">
    <text evidence="2">The sequence shown here is derived from an EMBL/GenBank/DDBJ whole genome shotgun (WGS) entry which is preliminary data.</text>
</comment>
<accession>A0A918CB96</accession>
<dbReference type="EMBL" id="BMRJ01000001">
    <property type="protein sequence ID" value="GGR15002.1"/>
    <property type="molecule type" value="Genomic_DNA"/>
</dbReference>
<evidence type="ECO:0000256" key="1">
    <source>
        <dbReference type="SAM" id="Phobius"/>
    </source>
</evidence>
<feature type="transmembrane region" description="Helical" evidence="1">
    <location>
        <begin position="55"/>
        <end position="77"/>
    </location>
</feature>
<dbReference type="RefSeq" id="WP_189083693.1">
    <property type="nucleotide sequence ID" value="NZ_BMRJ01000001.1"/>
</dbReference>
<keyword evidence="1" id="KW-1133">Transmembrane helix</keyword>
<dbReference type="AlphaFoldDB" id="A0A918CB96"/>
<organism evidence="2 3">
    <name type="scientific">Agromyces mediolanus</name>
    <name type="common">Corynebacterium mediolanum</name>
    <dbReference type="NCBI Taxonomy" id="41986"/>
    <lineage>
        <taxon>Bacteria</taxon>
        <taxon>Bacillati</taxon>
        <taxon>Actinomycetota</taxon>
        <taxon>Actinomycetes</taxon>
        <taxon>Micrococcales</taxon>
        <taxon>Microbacteriaceae</taxon>
        <taxon>Agromyces</taxon>
    </lineage>
</organism>
<dbReference type="Proteomes" id="UP000610303">
    <property type="component" value="Unassembled WGS sequence"/>
</dbReference>
<keyword evidence="3" id="KW-1185">Reference proteome</keyword>
<keyword evidence="1" id="KW-0472">Membrane</keyword>
<gene>
    <name evidence="2" type="ORF">GCM10010196_04630</name>
</gene>
<feature type="transmembrane region" description="Helical" evidence="1">
    <location>
        <begin position="29"/>
        <end position="49"/>
    </location>
</feature>
<keyword evidence="1" id="KW-0812">Transmembrane</keyword>
<reference evidence="2" key="2">
    <citation type="submission" date="2020-09" db="EMBL/GenBank/DDBJ databases">
        <authorList>
            <person name="Sun Q."/>
            <person name="Ohkuma M."/>
        </authorList>
    </citation>
    <scope>NUCLEOTIDE SEQUENCE</scope>
    <source>
        <strain evidence="2">JCM 3346</strain>
    </source>
</reference>
<reference evidence="2" key="1">
    <citation type="journal article" date="2014" name="Int. J. Syst. Evol. Microbiol.">
        <title>Complete genome sequence of Corynebacterium casei LMG S-19264T (=DSM 44701T), isolated from a smear-ripened cheese.</title>
        <authorList>
            <consortium name="US DOE Joint Genome Institute (JGI-PGF)"/>
            <person name="Walter F."/>
            <person name="Albersmeier A."/>
            <person name="Kalinowski J."/>
            <person name="Ruckert C."/>
        </authorList>
    </citation>
    <scope>NUCLEOTIDE SEQUENCE</scope>
    <source>
        <strain evidence="2">JCM 3346</strain>
    </source>
</reference>
<proteinExistence type="predicted"/>
<evidence type="ECO:0000313" key="3">
    <source>
        <dbReference type="Proteomes" id="UP000610303"/>
    </source>
</evidence>
<protein>
    <submittedName>
        <fullName evidence="2">Uncharacterized protein</fullName>
    </submittedName>
</protein>
<name>A0A918CB96_AGRME</name>